<dbReference type="SMART" id="SM00454">
    <property type="entry name" value="SAM"/>
    <property type="match status" value="1"/>
</dbReference>
<feature type="domain" description="SAM" evidence="1">
    <location>
        <begin position="143"/>
        <end position="206"/>
    </location>
</feature>
<comment type="caution">
    <text evidence="2">The sequence shown here is derived from an EMBL/GenBank/DDBJ whole genome shotgun (WGS) entry which is preliminary data.</text>
</comment>
<sequence length="207" mass="24077">MDSSCTTKTLLISSDENYDSDDSFPLSSTLRSENDECDEYNNLNNSLDSNNNLDPATSTPHRKFELQVPKYTKRKPSNLMIREMNDKNNYNKRNTYVITCSPVRSPLPELDDTMDFDNSCIDLDATLEPPHFETPPKGFELGKREKNMIYLLKRYGLAHFAFIFIEQEVDIDLFLTLTDSDLREIGITRKNDRNMLLSMIDEFNNRY</sequence>
<protein>
    <recommendedName>
        <fullName evidence="1">SAM domain-containing protein</fullName>
    </recommendedName>
</protein>
<dbReference type="EMBL" id="JAQQBR010000002">
    <property type="protein sequence ID" value="KAK0181284.1"/>
    <property type="molecule type" value="Genomic_DNA"/>
</dbReference>
<dbReference type="SUPFAM" id="SSF47769">
    <property type="entry name" value="SAM/Pointed domain"/>
    <property type="match status" value="1"/>
</dbReference>
<dbReference type="PROSITE" id="PS50105">
    <property type="entry name" value="SAM_DOMAIN"/>
    <property type="match status" value="1"/>
</dbReference>
<dbReference type="Pfam" id="PF00536">
    <property type="entry name" value="SAM_1"/>
    <property type="match status" value="1"/>
</dbReference>
<dbReference type="Proteomes" id="UP001168972">
    <property type="component" value="Unassembled WGS sequence"/>
</dbReference>
<evidence type="ECO:0000259" key="1">
    <source>
        <dbReference type="PROSITE" id="PS50105"/>
    </source>
</evidence>
<keyword evidence="3" id="KW-1185">Reference proteome</keyword>
<accession>A0AA39L165</accession>
<dbReference type="Gene3D" id="1.10.150.50">
    <property type="entry name" value="Transcription Factor, Ets-1"/>
    <property type="match status" value="1"/>
</dbReference>
<reference evidence="2" key="1">
    <citation type="journal article" date="2023" name="bioRxiv">
        <title>Scaffold-level genome assemblies of two parasitoid biocontrol wasps reveal the parthenogenesis mechanism and an associated novel virus.</title>
        <authorList>
            <person name="Inwood S."/>
            <person name="Skelly J."/>
            <person name="Guhlin J."/>
            <person name="Harrop T."/>
            <person name="Goldson S."/>
            <person name="Dearden P."/>
        </authorList>
    </citation>
    <scope>NUCLEOTIDE SEQUENCE</scope>
    <source>
        <strain evidence="2">Lincoln</strain>
        <tissue evidence="2">Whole body</tissue>
    </source>
</reference>
<name>A0AA39L165_MICHY</name>
<proteinExistence type="predicted"/>
<dbReference type="InterPro" id="IPR013761">
    <property type="entry name" value="SAM/pointed_sf"/>
</dbReference>
<gene>
    <name evidence="2" type="ORF">PV327_003577</name>
</gene>
<dbReference type="AlphaFoldDB" id="A0AA39L165"/>
<evidence type="ECO:0000313" key="3">
    <source>
        <dbReference type="Proteomes" id="UP001168972"/>
    </source>
</evidence>
<reference evidence="2" key="2">
    <citation type="submission" date="2023-03" db="EMBL/GenBank/DDBJ databases">
        <authorList>
            <person name="Inwood S.N."/>
            <person name="Skelly J.G."/>
            <person name="Guhlin J."/>
            <person name="Harrop T.W.R."/>
            <person name="Goldson S.G."/>
            <person name="Dearden P.K."/>
        </authorList>
    </citation>
    <scope>NUCLEOTIDE SEQUENCE</scope>
    <source>
        <strain evidence="2">Lincoln</strain>
        <tissue evidence="2">Whole body</tissue>
    </source>
</reference>
<organism evidence="2 3">
    <name type="scientific">Microctonus hyperodae</name>
    <name type="common">Parasitoid wasp</name>
    <dbReference type="NCBI Taxonomy" id="165561"/>
    <lineage>
        <taxon>Eukaryota</taxon>
        <taxon>Metazoa</taxon>
        <taxon>Ecdysozoa</taxon>
        <taxon>Arthropoda</taxon>
        <taxon>Hexapoda</taxon>
        <taxon>Insecta</taxon>
        <taxon>Pterygota</taxon>
        <taxon>Neoptera</taxon>
        <taxon>Endopterygota</taxon>
        <taxon>Hymenoptera</taxon>
        <taxon>Apocrita</taxon>
        <taxon>Ichneumonoidea</taxon>
        <taxon>Braconidae</taxon>
        <taxon>Euphorinae</taxon>
        <taxon>Microctonus</taxon>
    </lineage>
</organism>
<dbReference type="InterPro" id="IPR001660">
    <property type="entry name" value="SAM"/>
</dbReference>
<evidence type="ECO:0000313" key="2">
    <source>
        <dbReference type="EMBL" id="KAK0181284.1"/>
    </source>
</evidence>